<dbReference type="Proteomes" id="UP000663889">
    <property type="component" value="Unassembled WGS sequence"/>
</dbReference>
<accession>A0A818I9T0</accession>
<evidence type="ECO:0000313" key="2">
    <source>
        <dbReference type="EMBL" id="CAF0906504.1"/>
    </source>
</evidence>
<dbReference type="EMBL" id="CAJNOO010000325">
    <property type="protein sequence ID" value="CAF0906504.1"/>
    <property type="molecule type" value="Genomic_DNA"/>
</dbReference>
<evidence type="ECO:0000313" key="4">
    <source>
        <dbReference type="EMBL" id="CAF3520127.1"/>
    </source>
</evidence>
<dbReference type="EMBL" id="CAJOBE010000647">
    <property type="protein sequence ID" value="CAF3670023.1"/>
    <property type="molecule type" value="Genomic_DNA"/>
</dbReference>
<evidence type="ECO:0000313" key="1">
    <source>
        <dbReference type="EMBL" id="CAF0885124.1"/>
    </source>
</evidence>
<dbReference type="AlphaFoldDB" id="A0A818I9T0"/>
<dbReference type="EMBL" id="CAJOAX010000139">
    <property type="protein sequence ID" value="CAF3520127.1"/>
    <property type="molecule type" value="Genomic_DNA"/>
</dbReference>
<organism evidence="4 6">
    <name type="scientific">Rotaria sordida</name>
    <dbReference type="NCBI Taxonomy" id="392033"/>
    <lineage>
        <taxon>Eukaryota</taxon>
        <taxon>Metazoa</taxon>
        <taxon>Spiralia</taxon>
        <taxon>Gnathifera</taxon>
        <taxon>Rotifera</taxon>
        <taxon>Eurotatoria</taxon>
        <taxon>Bdelloidea</taxon>
        <taxon>Philodinida</taxon>
        <taxon>Philodinidae</taxon>
        <taxon>Rotaria</taxon>
    </lineage>
</organism>
<dbReference type="EMBL" id="CAJNOL010000147">
    <property type="protein sequence ID" value="CAF0885124.1"/>
    <property type="molecule type" value="Genomic_DNA"/>
</dbReference>
<comment type="caution">
    <text evidence="4">The sequence shown here is derived from an EMBL/GenBank/DDBJ whole genome shotgun (WGS) entry which is preliminary data.</text>
</comment>
<protein>
    <submittedName>
        <fullName evidence="4">Uncharacterized protein</fullName>
    </submittedName>
</protein>
<dbReference type="Proteomes" id="UP000663870">
    <property type="component" value="Unassembled WGS sequence"/>
</dbReference>
<sequence>MMNSIPNDAFNSLQICITNPSSTQQTCRILSYIPSINLSDYNEQCTSQLPSSVGQYQNSLKVLLSVTLSVRSNRTIINTTSPSLQHNENILNAISITTVQPSLTRYI</sequence>
<reference evidence="4" key="1">
    <citation type="submission" date="2021-02" db="EMBL/GenBank/DDBJ databases">
        <authorList>
            <person name="Nowell W R."/>
        </authorList>
    </citation>
    <scope>NUCLEOTIDE SEQUENCE</scope>
</reference>
<dbReference type="Proteomes" id="UP000663823">
    <property type="component" value="Unassembled WGS sequence"/>
</dbReference>
<dbReference type="Proteomes" id="UP000663874">
    <property type="component" value="Unassembled WGS sequence"/>
</dbReference>
<gene>
    <name evidence="5" type="ORF">FNK824_LOCUS7132</name>
    <name evidence="1" type="ORF">JXQ802_LOCUS8357</name>
    <name evidence="4" type="ORF">OTI717_LOCUS2759</name>
    <name evidence="2" type="ORF">RFH988_LOCUS9257</name>
    <name evidence="3" type="ORF">SEV965_LOCUS7697</name>
</gene>
<proteinExistence type="predicted"/>
<evidence type="ECO:0000313" key="5">
    <source>
        <dbReference type="EMBL" id="CAF3670023.1"/>
    </source>
</evidence>
<name>A0A818I9T0_9BILA</name>
<dbReference type="Proteomes" id="UP000663882">
    <property type="component" value="Unassembled WGS sequence"/>
</dbReference>
<evidence type="ECO:0000313" key="3">
    <source>
        <dbReference type="EMBL" id="CAF0940759.1"/>
    </source>
</evidence>
<dbReference type="EMBL" id="CAJNOU010000272">
    <property type="protein sequence ID" value="CAF0940759.1"/>
    <property type="molecule type" value="Genomic_DNA"/>
</dbReference>
<keyword evidence="7" id="KW-1185">Reference proteome</keyword>
<evidence type="ECO:0000313" key="6">
    <source>
        <dbReference type="Proteomes" id="UP000663823"/>
    </source>
</evidence>
<evidence type="ECO:0000313" key="7">
    <source>
        <dbReference type="Proteomes" id="UP000663870"/>
    </source>
</evidence>